<comment type="similarity">
    <text evidence="2">Belongs to the fimbrial protein family.</text>
</comment>
<gene>
    <name evidence="7" type="ORF">F0154_19730</name>
</gene>
<proteinExistence type="inferred from homology"/>
<accession>A0A5Y9YAP0</accession>
<dbReference type="PANTHER" id="PTHR33420">
    <property type="entry name" value="FIMBRIAL SUBUNIT ELFA-RELATED"/>
    <property type="match status" value="1"/>
</dbReference>
<dbReference type="GO" id="GO:0009289">
    <property type="term" value="C:pilus"/>
    <property type="evidence" value="ECO:0007669"/>
    <property type="project" value="UniProtKB-SubCell"/>
</dbReference>
<dbReference type="Gene3D" id="2.60.40.1090">
    <property type="entry name" value="Fimbrial-type adhesion domain"/>
    <property type="match status" value="1"/>
</dbReference>
<feature type="signal peptide" evidence="5">
    <location>
        <begin position="1"/>
        <end position="22"/>
    </location>
</feature>
<dbReference type="Pfam" id="PF00419">
    <property type="entry name" value="Fimbrial"/>
    <property type="match status" value="1"/>
</dbReference>
<comment type="subcellular location">
    <subcellularLocation>
        <location evidence="1">Fimbrium</location>
    </subcellularLocation>
</comment>
<sequence>MNTKLLALSVILSASVSTSAFALDGGQLNFAGLVSDNTCDMHVDGGAQDKDIQLSTASVAEVNTAGDVNLATLGAKPKLFSITVDCSNSGMDLTAKPNATMVMSSQFYSNSRGTLNNDTSINNPSSGVNLAIHNVKADGTLKQVKVNDPADEYTATFNTSGVASWNFAASYVTQNKTLVPVVAGFVKSNAAYTITYP</sequence>
<dbReference type="PANTHER" id="PTHR33420:SF3">
    <property type="entry name" value="FIMBRIAL SUBUNIT ELFA"/>
    <property type="match status" value="1"/>
</dbReference>
<evidence type="ECO:0000259" key="6">
    <source>
        <dbReference type="Pfam" id="PF00419"/>
    </source>
</evidence>
<dbReference type="InterPro" id="IPR000259">
    <property type="entry name" value="Adhesion_dom_fimbrial"/>
</dbReference>
<evidence type="ECO:0000256" key="2">
    <source>
        <dbReference type="ARBA" id="ARBA00006671"/>
    </source>
</evidence>
<evidence type="ECO:0000256" key="5">
    <source>
        <dbReference type="SAM" id="SignalP"/>
    </source>
</evidence>
<feature type="chain" id="PRO_5026083591" evidence="5">
    <location>
        <begin position="23"/>
        <end position="197"/>
    </location>
</feature>
<feature type="domain" description="Fimbrial-type adhesion" evidence="6">
    <location>
        <begin position="30"/>
        <end position="196"/>
    </location>
</feature>
<dbReference type="AlphaFoldDB" id="A0A5Y9YAP0"/>
<dbReference type="InterPro" id="IPR050263">
    <property type="entry name" value="Bact_Fimbrial_Adh_Pro"/>
</dbReference>
<evidence type="ECO:0000256" key="4">
    <source>
        <dbReference type="ARBA" id="ARBA00023263"/>
    </source>
</evidence>
<dbReference type="InterPro" id="IPR008966">
    <property type="entry name" value="Adhesion_dom_sf"/>
</dbReference>
<evidence type="ECO:0000313" key="7">
    <source>
        <dbReference type="EMBL" id="ECQ8328791.1"/>
    </source>
</evidence>
<name>A0A5Y9YAP0_SALER</name>
<reference evidence="7" key="1">
    <citation type="submission" date="2019-09" db="EMBL/GenBank/DDBJ databases">
        <authorList>
            <consortium name="PulseNet: The National Subtyping Network for Foodborne Disease Surveillance"/>
            <person name="Tarr C.L."/>
            <person name="Trees E."/>
            <person name="Katz L.S."/>
            <person name="Carleton-Romer H.A."/>
            <person name="Stroika S."/>
            <person name="Kucerova Z."/>
            <person name="Roache K.F."/>
            <person name="Sabol A.L."/>
            <person name="Besser J."/>
            <person name="Gerner-Smidt P."/>
        </authorList>
    </citation>
    <scope>NUCLEOTIDE SEQUENCE</scope>
    <source>
        <strain evidence="7">PNUSAS095236</strain>
    </source>
</reference>
<evidence type="ECO:0000256" key="3">
    <source>
        <dbReference type="ARBA" id="ARBA00022729"/>
    </source>
</evidence>
<protein>
    <submittedName>
        <fullName evidence="7">Fimbrial protein</fullName>
    </submittedName>
</protein>
<dbReference type="GO" id="GO:0043709">
    <property type="term" value="P:cell adhesion involved in single-species biofilm formation"/>
    <property type="evidence" value="ECO:0007669"/>
    <property type="project" value="TreeGrafter"/>
</dbReference>
<evidence type="ECO:0000256" key="1">
    <source>
        <dbReference type="ARBA" id="ARBA00004561"/>
    </source>
</evidence>
<keyword evidence="3 5" id="KW-0732">Signal</keyword>
<comment type="caution">
    <text evidence="7">The sequence shown here is derived from an EMBL/GenBank/DDBJ whole genome shotgun (WGS) entry which is preliminary data.</text>
</comment>
<dbReference type="InterPro" id="IPR036937">
    <property type="entry name" value="Adhesion_dom_fimbrial_sf"/>
</dbReference>
<keyword evidence="4" id="KW-0281">Fimbrium</keyword>
<organism evidence="7">
    <name type="scientific">Salmonella enterica</name>
    <name type="common">Salmonella choleraesuis</name>
    <dbReference type="NCBI Taxonomy" id="28901"/>
    <lineage>
        <taxon>Bacteria</taxon>
        <taxon>Pseudomonadati</taxon>
        <taxon>Pseudomonadota</taxon>
        <taxon>Gammaproteobacteria</taxon>
        <taxon>Enterobacterales</taxon>
        <taxon>Enterobacteriaceae</taxon>
        <taxon>Salmonella</taxon>
    </lineage>
</organism>
<dbReference type="EMBL" id="AAKDBL010000011">
    <property type="protein sequence ID" value="ECQ8328791.1"/>
    <property type="molecule type" value="Genomic_DNA"/>
</dbReference>
<dbReference type="SUPFAM" id="SSF49401">
    <property type="entry name" value="Bacterial adhesins"/>
    <property type="match status" value="1"/>
</dbReference>